<evidence type="ECO:0000256" key="1">
    <source>
        <dbReference type="ARBA" id="ARBA00005529"/>
    </source>
</evidence>
<dbReference type="GO" id="GO:0005509">
    <property type="term" value="F:calcium ion binding"/>
    <property type="evidence" value="ECO:0007669"/>
    <property type="project" value="UniProtKB-UniRule"/>
</dbReference>
<dbReference type="InterPro" id="IPR045658">
    <property type="entry name" value="FRAS1-rel_N"/>
</dbReference>
<feature type="repeat" description="CSPG" evidence="9">
    <location>
        <begin position="692"/>
        <end position="783"/>
    </location>
</feature>
<keyword evidence="4" id="KW-0677">Repeat</keyword>
<dbReference type="SUPFAM" id="SSF141072">
    <property type="entry name" value="CalX-like"/>
    <property type="match status" value="1"/>
</dbReference>
<feature type="repeat" description="CSPG" evidence="9">
    <location>
        <begin position="1030"/>
        <end position="1147"/>
    </location>
</feature>
<feature type="chain" id="PRO_5040468980" description="Cadherin domain-containing protein" evidence="10">
    <location>
        <begin position="22"/>
        <end position="1840"/>
    </location>
</feature>
<comment type="similarity">
    <text evidence="1">Belongs to the FRAS1 family.</text>
</comment>
<dbReference type="InterPro" id="IPR002126">
    <property type="entry name" value="Cadherin-like_dom"/>
</dbReference>
<evidence type="ECO:0000256" key="8">
    <source>
        <dbReference type="PROSITE-ProRule" id="PRU00043"/>
    </source>
</evidence>
<feature type="repeat" description="CSPG" evidence="9">
    <location>
        <begin position="1338"/>
        <end position="1443"/>
    </location>
</feature>
<keyword evidence="6" id="KW-0130">Cell adhesion</keyword>
<feature type="repeat" description="CSPG" evidence="9">
    <location>
        <begin position="1474"/>
        <end position="1571"/>
    </location>
</feature>
<evidence type="ECO:0000313" key="12">
    <source>
        <dbReference type="EMBL" id="KAJ3599453.1"/>
    </source>
</evidence>
<accession>A0A9Q0E3V5</accession>
<keyword evidence="13" id="KW-1185">Reference proteome</keyword>
<organism evidence="12 13">
    <name type="scientific">Muraenolepis orangiensis</name>
    <name type="common">Patagonian moray cod</name>
    <dbReference type="NCBI Taxonomy" id="630683"/>
    <lineage>
        <taxon>Eukaryota</taxon>
        <taxon>Metazoa</taxon>
        <taxon>Chordata</taxon>
        <taxon>Craniata</taxon>
        <taxon>Vertebrata</taxon>
        <taxon>Euteleostomi</taxon>
        <taxon>Actinopterygii</taxon>
        <taxon>Neopterygii</taxon>
        <taxon>Teleostei</taxon>
        <taxon>Neoteleostei</taxon>
        <taxon>Acanthomorphata</taxon>
        <taxon>Zeiogadaria</taxon>
        <taxon>Gadariae</taxon>
        <taxon>Gadiformes</taxon>
        <taxon>Muraenolepidoidei</taxon>
        <taxon>Muraenolepididae</taxon>
        <taxon>Muraenolepis</taxon>
    </lineage>
</organism>
<dbReference type="PROSITE" id="PS50268">
    <property type="entry name" value="CADHERIN_2"/>
    <property type="match status" value="1"/>
</dbReference>
<dbReference type="GO" id="GO:0007154">
    <property type="term" value="P:cell communication"/>
    <property type="evidence" value="ECO:0007669"/>
    <property type="project" value="InterPro"/>
</dbReference>
<name>A0A9Q0E3V5_9TELE</name>
<dbReference type="Pfam" id="PF03160">
    <property type="entry name" value="Calx-beta"/>
    <property type="match status" value="1"/>
</dbReference>
<feature type="signal peptide" evidence="10">
    <location>
        <begin position="1"/>
        <end position="21"/>
    </location>
</feature>
<evidence type="ECO:0000256" key="7">
    <source>
        <dbReference type="ARBA" id="ARBA00023180"/>
    </source>
</evidence>
<comment type="caution">
    <text evidence="12">The sequence shown here is derived from an EMBL/GenBank/DDBJ whole genome shotgun (WGS) entry which is preliminary data.</text>
</comment>
<dbReference type="InterPro" id="IPR038081">
    <property type="entry name" value="CalX-like_sf"/>
</dbReference>
<evidence type="ECO:0000313" key="13">
    <source>
        <dbReference type="Proteomes" id="UP001148018"/>
    </source>
</evidence>
<evidence type="ECO:0000256" key="2">
    <source>
        <dbReference type="ARBA" id="ARBA00022723"/>
    </source>
</evidence>
<dbReference type="GO" id="GO:0009653">
    <property type="term" value="P:anatomical structure morphogenesis"/>
    <property type="evidence" value="ECO:0007669"/>
    <property type="project" value="TreeGrafter"/>
</dbReference>
<feature type="repeat" description="CSPG" evidence="9">
    <location>
        <begin position="251"/>
        <end position="345"/>
    </location>
</feature>
<gene>
    <name evidence="12" type="ORF">NHX12_033414</name>
</gene>
<keyword evidence="7" id="KW-0325">Glycoprotein</keyword>
<dbReference type="PANTHER" id="PTHR45739">
    <property type="entry name" value="MATRIX PROTEIN, PUTATIVE-RELATED"/>
    <property type="match status" value="1"/>
</dbReference>
<evidence type="ECO:0000259" key="11">
    <source>
        <dbReference type="PROSITE" id="PS50268"/>
    </source>
</evidence>
<dbReference type="SMART" id="SM00237">
    <property type="entry name" value="Calx_beta"/>
    <property type="match status" value="1"/>
</dbReference>
<dbReference type="EMBL" id="JANIIK010000048">
    <property type="protein sequence ID" value="KAJ3599453.1"/>
    <property type="molecule type" value="Genomic_DNA"/>
</dbReference>
<dbReference type="InterPro" id="IPR003644">
    <property type="entry name" value="Calx_beta"/>
</dbReference>
<dbReference type="Pfam" id="PF16184">
    <property type="entry name" value="Cadherin_3"/>
    <property type="match status" value="8"/>
</dbReference>
<feature type="repeat" description="CSPG" evidence="9">
    <location>
        <begin position="454"/>
        <end position="552"/>
    </location>
</feature>
<keyword evidence="2" id="KW-0479">Metal-binding</keyword>
<dbReference type="InterPro" id="IPR039005">
    <property type="entry name" value="CSPG_rpt"/>
</dbReference>
<protein>
    <recommendedName>
        <fullName evidence="11">Cadherin domain-containing protein</fullName>
    </recommendedName>
</protein>
<dbReference type="GO" id="GO:0007156">
    <property type="term" value="P:homophilic cell adhesion via plasma membrane adhesion molecules"/>
    <property type="evidence" value="ECO:0007669"/>
    <property type="project" value="InterPro"/>
</dbReference>
<dbReference type="GO" id="GO:0016020">
    <property type="term" value="C:membrane"/>
    <property type="evidence" value="ECO:0007669"/>
    <property type="project" value="InterPro"/>
</dbReference>
<evidence type="ECO:0000256" key="3">
    <source>
        <dbReference type="ARBA" id="ARBA00022729"/>
    </source>
</evidence>
<keyword evidence="3 10" id="KW-0732">Signal</keyword>
<dbReference type="PANTHER" id="PTHR45739:SF3">
    <property type="entry name" value="FRAS-RELATED EXTRACELLULAR MATRIX PROTEIN 1B PRECURSOR"/>
    <property type="match status" value="1"/>
</dbReference>
<evidence type="ECO:0000256" key="9">
    <source>
        <dbReference type="PROSITE-ProRule" id="PRU01201"/>
    </source>
</evidence>
<dbReference type="Pfam" id="PF19309">
    <property type="entry name" value="Frem_N"/>
    <property type="match status" value="1"/>
</dbReference>
<dbReference type="PROSITE" id="PS51854">
    <property type="entry name" value="CSPG"/>
    <property type="match status" value="7"/>
</dbReference>
<evidence type="ECO:0000256" key="4">
    <source>
        <dbReference type="ARBA" id="ARBA00022737"/>
    </source>
</evidence>
<sequence length="1840" mass="203515">MTSGVLFSWVLLLASCDLSGGAVLEVGRGRWAFLSPSVLNITVGEAEHCKVEVVPNEPMTQRAGRLSPQMFDCSFQEEEVKYIHNGNPLLDQDSVKLRVYRLSSSVTVLQTVVLTVRILEGGSGVVQLGSAPLVVLGFQGLSGPVDGSVLSVRPRGVCSVHLMTSETGLPSAGQLVKEEDSSLGKRGNQPCLQGPPGLQVLTLSCLEFLGAGLRYQHLRPPSPQIDYIPLRVELRDNTSGTLMEGALQNQPPQVSFMASLILEVDQFILTPLTTASLDASDPDDPQSQLVFNVTTPPAQGYLTHLDDLTRAVSSFSWSDLHDMNIAFQPPNSSHAHRRNLQVEFQVIDRSFSTSPPILLHISIRTTQTNAPRVSWNIGLNLLEGQSRPITWEELQIVDNDNIRAVYLDLKEQVVLYHHSDSDSTRDHILFRVSDGAHRTRLKFPIHILPKDDAPPFLVNNVAVETEEGGAILLEEYMLLAADLDSSDDHILFQIVSHPHAGRLERRSSASAPGTTGSVQVDRFLQRELSQRLIYYVHSGQEVFEDSFDFTLSDNHRPPNLSHKHTVVVHVFPVKDQLPVQVRGSVRSLSVRETEVVYLTNAHLHFRDPELMDAGRLFLTDSSDSMTKDPMVPVLKSFTQHAVNHLKVAFMPPVEDIGLEPLLVHFTFSVSDLHGGSVNDLTFNITIIPVDNQPPEAYTNLLQVEEGGGVFVTEQHLLLRDLDSQEEVLRVEVEREAHHGRLELQGRALRQDQNFTLGDLRDLRVRYIHDDSETTEDSTVLRVTDGHNSASVLLSIKVVPVNDQPPQLIQGLQGELRCEEGGRVQVTLDYLWATDPDSEDSSLIYMLARSPGRGQLQNQGLEVDRFSQLDLQLGHIYYVHTGGEVGADPVSDIVTLIVSDGDARGADSCCHGDAPPPPVPLHGSLPVYNFNITVLPVNNKIPVVTTGVSMLEVQEGGWVCLLGSLGAWDPDSPPDQLTFHLEAPPLHGFLENTLPPPGSQKTSAGQTIDTFSLTHLTSGFINYVQSEHKGVEPSRDQLSVSVTEGGVAELGPSLLGGMDLDSPQEDLTFTLLTPPLHGLLLRRESSYRDLAPDLLLRRESSYRDLAPDLLLRLSVASFSLQELRQGLRIMYVHDDSEVHEDRLVVQVTDGVHTVQGAAHVRVVPVNDHAPNLLKNSGLQVDSDIERRVVSGVVLEAEDLDQPPDQVFYVLDSGPRLGMLQLTNFTQEDVDMNRLWYTTGVRGHDEVRGHDSFLFHLSDLQNESPPHSFSISRPGVPRDVLLAQDGAGRPQEVVFNLTEAPGYGVLHEVQHPGVPLTSFTQLDIAAQRLRGYQRRNDRTPPSLTRTGPLRLEEGEHRIVGPELLALSDPDTPPGGLRYALTRPPQHGTLLLLGHAPSLQGHAPSTQGHPPSLLCFTQEDIEHQALAYQHRAGSHAHTDAFYFLPSDGTNQGYLEQGQLREEPAVFTIEVVQVDRSPPSLTTLRSPSQVVRLGDRRQGVPITSRELQASDPDTSNQQIQYIITTPPVYGHLENTITGGFIQGRFTQQDLDQRGVVYLLAPDLEVTSDHFLFQLTDPAGNTGPPQSLQISWSLVQFGVSCYRVCESSGSLMVMVIRSGNSVDPAFVSIQVEEGTAKLDKDFTHSTASLIQFDQGVKVKTWTIYLHDDQLEENQESFSITLSNPDNAVLGPRHTVTVDIMDPKGEEDEGPITDIEAELLWDSHAPPARGDVPRPHDHDYVKEEPQDQPLQYHLRPAGDDRLLQYHLRPAGDDRPLQYHLKPAGGDIPMQYHLRPVGDNRPLQYHLRPAGGDNPLRKVQQQSEQHPLWEGAVLDVEVHWTQTLLDR</sequence>
<dbReference type="Gene3D" id="2.60.40.2030">
    <property type="match status" value="1"/>
</dbReference>
<dbReference type="OrthoDB" id="430044at2759"/>
<evidence type="ECO:0000256" key="6">
    <source>
        <dbReference type="ARBA" id="ARBA00022889"/>
    </source>
</evidence>
<reference evidence="12" key="1">
    <citation type="submission" date="2022-07" db="EMBL/GenBank/DDBJ databases">
        <title>Chromosome-level genome of Muraenolepis orangiensis.</title>
        <authorList>
            <person name="Kim J."/>
        </authorList>
    </citation>
    <scope>NUCLEOTIDE SEQUENCE</scope>
    <source>
        <strain evidence="12">KU_S4_2022</strain>
        <tissue evidence="12">Muscle</tissue>
    </source>
</reference>
<feature type="domain" description="Cadherin" evidence="11">
    <location>
        <begin position="464"/>
        <end position="580"/>
    </location>
</feature>
<proteinExistence type="inferred from homology"/>
<evidence type="ECO:0000256" key="5">
    <source>
        <dbReference type="ARBA" id="ARBA00022837"/>
    </source>
</evidence>
<dbReference type="InterPro" id="IPR051561">
    <property type="entry name" value="FRAS1_ECM"/>
</dbReference>
<dbReference type="Proteomes" id="UP001148018">
    <property type="component" value="Unassembled WGS sequence"/>
</dbReference>
<feature type="repeat" description="CSPG" evidence="9">
    <location>
        <begin position="804"/>
        <end position="898"/>
    </location>
</feature>
<evidence type="ECO:0000256" key="10">
    <source>
        <dbReference type="SAM" id="SignalP"/>
    </source>
</evidence>
<keyword evidence="5 8" id="KW-0106">Calcium</keyword>